<feature type="compositionally biased region" description="Polar residues" evidence="1">
    <location>
        <begin position="32"/>
        <end position="49"/>
    </location>
</feature>
<accession>A0ABQ6I3E7</accession>
<dbReference type="Proteomes" id="UP001157091">
    <property type="component" value="Unassembled WGS sequence"/>
</dbReference>
<evidence type="ECO:0000313" key="3">
    <source>
        <dbReference type="Proteomes" id="UP001157091"/>
    </source>
</evidence>
<sequence length="249" mass="25214">MPAGILMPASWRQVAYGSDQPSTRNPHVPVSSGDTNPRNRSSPGATSTIGDVERSFPSGPTRTAVAATASWPSRNTVASTGTSSPTAAFAGQRPSAMVGETSTTGMRPMPGAPVTAVPWGKPTGAAGAVTLAAGAGAVVRAAAVRVDRPPAVDVERGRRVAPAGAGVAADPWLAVESVGFVGVVALAAASVSRVAAADGRGVARRGVVTVRTYRRGPKRSPEPRRALASRLSSPWPPPAEQASFAPSKR</sequence>
<protein>
    <submittedName>
        <fullName evidence="2">Uncharacterized protein</fullName>
    </submittedName>
</protein>
<proteinExistence type="predicted"/>
<comment type="caution">
    <text evidence="2">The sequence shown here is derived from an EMBL/GenBank/DDBJ whole genome shotgun (WGS) entry which is preliminary data.</text>
</comment>
<feature type="region of interest" description="Disordered" evidence="1">
    <location>
        <begin position="213"/>
        <end position="249"/>
    </location>
</feature>
<evidence type="ECO:0000256" key="1">
    <source>
        <dbReference type="SAM" id="MobiDB-lite"/>
    </source>
</evidence>
<gene>
    <name evidence="2" type="ORF">GCM10025864_30150</name>
</gene>
<dbReference type="EMBL" id="BSUK01000001">
    <property type="protein sequence ID" value="GMA25256.1"/>
    <property type="molecule type" value="Genomic_DNA"/>
</dbReference>
<feature type="compositionally biased region" description="Polar residues" evidence="1">
    <location>
        <begin position="70"/>
        <end position="86"/>
    </location>
</feature>
<organism evidence="2 3">
    <name type="scientific">Luteimicrobium album</name>
    <dbReference type="NCBI Taxonomy" id="1054550"/>
    <lineage>
        <taxon>Bacteria</taxon>
        <taxon>Bacillati</taxon>
        <taxon>Actinomycetota</taxon>
        <taxon>Actinomycetes</taxon>
        <taxon>Micrococcales</taxon>
        <taxon>Luteimicrobium</taxon>
    </lineage>
</organism>
<evidence type="ECO:0000313" key="2">
    <source>
        <dbReference type="EMBL" id="GMA25256.1"/>
    </source>
</evidence>
<name>A0ABQ6I3E7_9MICO</name>
<keyword evidence="3" id="KW-1185">Reference proteome</keyword>
<reference evidence="3" key="1">
    <citation type="journal article" date="2019" name="Int. J. Syst. Evol. Microbiol.">
        <title>The Global Catalogue of Microorganisms (GCM) 10K type strain sequencing project: providing services to taxonomists for standard genome sequencing and annotation.</title>
        <authorList>
            <consortium name="The Broad Institute Genomics Platform"/>
            <consortium name="The Broad Institute Genome Sequencing Center for Infectious Disease"/>
            <person name="Wu L."/>
            <person name="Ma J."/>
        </authorList>
    </citation>
    <scope>NUCLEOTIDE SEQUENCE [LARGE SCALE GENOMIC DNA]</scope>
    <source>
        <strain evidence="3">NBRC 106348</strain>
    </source>
</reference>
<feature type="region of interest" description="Disordered" evidence="1">
    <location>
        <begin position="1"/>
        <end position="107"/>
    </location>
</feature>